<sequence length="110" mass="11959">MAKWGKKILSLAVIGSAAAGLVYYFKKKEASEDEAFADDFEDLDFDLDNDLKPVSDREYVPLTPAAKEADTKAETSEEAPETKTAPAEEVSTEEAPAEEDPAEEAKTAEE</sequence>
<accession>A0A850HFY6</accession>
<evidence type="ECO:0000313" key="2">
    <source>
        <dbReference type="EMBL" id="NSK13470.1"/>
    </source>
</evidence>
<dbReference type="Proteomes" id="UP000701680">
    <property type="component" value="Unassembled WGS sequence"/>
</dbReference>
<reference evidence="3" key="2">
    <citation type="submission" date="2020-02" db="EMBL/GenBank/DDBJ databases">
        <authorList>
            <person name="Littmann E."/>
            <person name="Sorbara M."/>
        </authorList>
    </citation>
    <scope>NUCLEOTIDE SEQUENCE</scope>
    <source>
        <strain evidence="3">MSK.17.11</strain>
        <strain evidence="2">MSK.17.38</strain>
    </source>
</reference>
<proteinExistence type="predicted"/>
<evidence type="ECO:0000313" key="5">
    <source>
        <dbReference type="Proteomes" id="UP000701680"/>
    </source>
</evidence>
<name>A0A850HFY6_9FIRM</name>
<evidence type="ECO:0000313" key="3">
    <source>
        <dbReference type="EMBL" id="NVH57401.1"/>
    </source>
</evidence>
<dbReference type="EMBL" id="JAAIUO010000001">
    <property type="protein sequence ID" value="NSK13470.1"/>
    <property type="molecule type" value="Genomic_DNA"/>
</dbReference>
<feature type="region of interest" description="Disordered" evidence="1">
    <location>
        <begin position="51"/>
        <end position="110"/>
    </location>
</feature>
<evidence type="ECO:0000256" key="1">
    <source>
        <dbReference type="SAM" id="MobiDB-lite"/>
    </source>
</evidence>
<protein>
    <submittedName>
        <fullName evidence="3">Uncharacterized protein</fullName>
    </submittedName>
</protein>
<organism evidence="3 4">
    <name type="scientific">Dorea phocaeensis</name>
    <dbReference type="NCBI Taxonomy" id="2040291"/>
    <lineage>
        <taxon>Bacteria</taxon>
        <taxon>Bacillati</taxon>
        <taxon>Bacillota</taxon>
        <taxon>Clostridia</taxon>
        <taxon>Lachnospirales</taxon>
        <taxon>Lachnospiraceae</taxon>
        <taxon>Dorea</taxon>
    </lineage>
</organism>
<gene>
    <name evidence="3" type="ORF">G5A66_01795</name>
    <name evidence="2" type="ORF">G5A75_01015</name>
</gene>
<keyword evidence="4" id="KW-1185">Reference proteome</keyword>
<dbReference type="EMBL" id="JAAITX010000001">
    <property type="protein sequence ID" value="NVH57401.1"/>
    <property type="molecule type" value="Genomic_DNA"/>
</dbReference>
<dbReference type="Proteomes" id="UP000528555">
    <property type="component" value="Unassembled WGS sequence"/>
</dbReference>
<evidence type="ECO:0000313" key="4">
    <source>
        <dbReference type="Proteomes" id="UP000528555"/>
    </source>
</evidence>
<feature type="compositionally biased region" description="Acidic residues" evidence="1">
    <location>
        <begin position="90"/>
        <end position="102"/>
    </location>
</feature>
<reference evidence="4 5" key="1">
    <citation type="journal article" date="2020" name="Cell Host Microbe">
        <title>Functional and Genomic Variation between Human-Derived Isolates of Lachnospiraceae Reveals Inter- and Intra-Species Diversity.</title>
        <authorList>
            <person name="Sorbara M.T."/>
            <person name="Littmann E.R."/>
            <person name="Fontana E."/>
            <person name="Moody T.U."/>
            <person name="Kohout C.E."/>
            <person name="Gjonbalaj M."/>
            <person name="Eaton V."/>
            <person name="Seok R."/>
            <person name="Leiner I.M."/>
            <person name="Pamer E.G."/>
        </authorList>
    </citation>
    <scope>NUCLEOTIDE SEQUENCE [LARGE SCALE GENOMIC DNA]</scope>
    <source>
        <strain evidence="3 4">MSK.17.11</strain>
        <strain evidence="2 5">MSK.17.38</strain>
    </source>
</reference>
<dbReference type="RefSeq" id="WP_101694557.1">
    <property type="nucleotide sequence ID" value="NZ_JAAITX010000001.1"/>
</dbReference>
<dbReference type="AlphaFoldDB" id="A0A850HFY6"/>
<comment type="caution">
    <text evidence="3">The sequence shown here is derived from an EMBL/GenBank/DDBJ whole genome shotgun (WGS) entry which is preliminary data.</text>
</comment>